<feature type="compositionally biased region" description="Low complexity" evidence="1">
    <location>
        <begin position="916"/>
        <end position="925"/>
    </location>
</feature>
<feature type="compositionally biased region" description="Polar residues" evidence="1">
    <location>
        <begin position="13"/>
        <end position="26"/>
    </location>
</feature>
<organism evidence="3 4">
    <name type="scientific">Georgenia wutianyii</name>
    <dbReference type="NCBI Taxonomy" id="2585135"/>
    <lineage>
        <taxon>Bacteria</taxon>
        <taxon>Bacillati</taxon>
        <taxon>Actinomycetota</taxon>
        <taxon>Actinomycetes</taxon>
        <taxon>Micrococcales</taxon>
        <taxon>Bogoriellaceae</taxon>
        <taxon>Georgenia</taxon>
    </lineage>
</organism>
<evidence type="ECO:0000313" key="4">
    <source>
        <dbReference type="Proteomes" id="UP000313948"/>
    </source>
</evidence>
<feature type="domain" description="eCIS core" evidence="2">
    <location>
        <begin position="30"/>
        <end position="107"/>
    </location>
</feature>
<feature type="region of interest" description="Disordered" evidence="1">
    <location>
        <begin position="1"/>
        <end position="34"/>
    </location>
</feature>
<proteinExistence type="predicted"/>
<dbReference type="EMBL" id="CP040899">
    <property type="protein sequence ID" value="QDB79401.1"/>
    <property type="molecule type" value="Genomic_DNA"/>
</dbReference>
<feature type="region of interest" description="Disordered" evidence="1">
    <location>
        <begin position="903"/>
        <end position="934"/>
    </location>
</feature>
<evidence type="ECO:0000259" key="2">
    <source>
        <dbReference type="Pfam" id="PF13699"/>
    </source>
</evidence>
<evidence type="ECO:0000313" key="3">
    <source>
        <dbReference type="EMBL" id="QDB79401.1"/>
    </source>
</evidence>
<dbReference type="Proteomes" id="UP000313948">
    <property type="component" value="Chromosome"/>
</dbReference>
<accession>A0ABX5VNK6</accession>
<name>A0ABX5VNK6_9MICO</name>
<dbReference type="InterPro" id="IPR025295">
    <property type="entry name" value="eCIS_core_dom"/>
</dbReference>
<protein>
    <submittedName>
        <fullName evidence="3">DUF4157 domain-containing protein</fullName>
    </submittedName>
</protein>
<dbReference type="RefSeq" id="WP_139948480.1">
    <property type="nucleotide sequence ID" value="NZ_CP040899.1"/>
</dbReference>
<feature type="region of interest" description="Disordered" evidence="1">
    <location>
        <begin position="819"/>
        <end position="865"/>
    </location>
</feature>
<feature type="region of interest" description="Disordered" evidence="1">
    <location>
        <begin position="204"/>
        <end position="249"/>
    </location>
</feature>
<feature type="compositionally biased region" description="Basic and acidic residues" evidence="1">
    <location>
        <begin position="204"/>
        <end position="214"/>
    </location>
</feature>
<evidence type="ECO:0000256" key="1">
    <source>
        <dbReference type="SAM" id="MobiDB-lite"/>
    </source>
</evidence>
<sequence>MGPSWAAGRRSQQRPASTAAAPSTRGTGHPLDAGTRRSLEQRFGQDLSTVSVHDNDTVAGTARALGAAAYTVGESVGFARGRYQPGTTGGMRLLSHEIAHVLQQRQGGPPPGPAHEAEAHTLTVGRGGERGTTAATVTGASPGLARSVDEWLVGSPDVESWEHAALVDEIVALEQWRDRQTSSTPELASVERGLARLRSVLQERDRARRAADRPVKRRGPRSRQPAARDSDLPAPRILTERSSVQYTEPADVDAEVDRIMAALERPGLSRADREVLRRELESLAPQFGQARQAGAAARHVERVARIFETSDTDVVAQLTHVTDQLAALLPDPRQPGGLVAYHHGERVVIPASAVTQMRARIEEAFRDGARRTRDLRTTGYVHYETQAEVNEDHPIISAIAGWLGDAEDPSRAMAIQSDLVDAALAGQALALLIGNYGEAARQLVLAETAARRIEVAGRMFNEAHIHGAQRAVIALEITRDVAFGVAAGLSGGLAAGAVFAAGATGIGTTALALGAGSLAGAGTRGGLELAGATGGEGLLALTDDAHSFDTAYVADRTWSGVKSGAIDGLVGAGGALVSPGVTNAVATRFFGGPAASLTGWRSFGANAVSAGLVGAPSGMVGTGLDLADDLVAGRISGTELGSQMFWAGLSGGALGTGTAWVPVSGLHRRGSALFRPSAEPVTPRWMMEGIGFRPFQLSPDFVPTANPLRMRETLAGRYGFTPEGPGFAAFNAQAAADLPPLEAGDQWVRLNGMWQPMSLSGRPGAPYSVHAQGGSYNVVSGGRGAPQRLLQSHTDTALAGGTARRSDQAVQHFREVDATGATTARHGPGHRTALADTPDPSVHPLVATGEAPINSRPDGTPAQTLNESVTNYTPEPYSSVDASGRNVSDWGQHLRRQLEGLIRSRGGGYRQRDAPSSAGRVASGSRSRDATSGTTLVEVPDSIVFIETNAAGTPVNAWRIDFRNPPTARTLAAMDNAPLSTTSSGPVTRVPLSDLAVAPVGATLRVRVPVGQAGAYLEEGLSVIRDLEASARTAPGEATVPGPQ</sequence>
<dbReference type="Pfam" id="PF13699">
    <property type="entry name" value="eCIS_core"/>
    <property type="match status" value="1"/>
</dbReference>
<reference evidence="3 4" key="1">
    <citation type="submission" date="2019-05" db="EMBL/GenBank/DDBJ databases">
        <title>Georgenia *** sp. nov., and Georgenia *** sp. nov., isolated from the intestinal contents of plateau pika (Ochotona curzoniae) in the Qinghai-Tibet plateau of China.</title>
        <authorList>
            <person name="Tian Z."/>
        </authorList>
    </citation>
    <scope>NUCLEOTIDE SEQUENCE [LARGE SCALE GENOMIC DNA]</scope>
    <source>
        <strain evidence="3 4">Z294</strain>
    </source>
</reference>
<keyword evidence="4" id="KW-1185">Reference proteome</keyword>
<gene>
    <name evidence="3" type="ORF">FE251_08470</name>
</gene>